<comment type="caution">
    <text evidence="2">The sequence shown here is derived from an EMBL/GenBank/DDBJ whole genome shotgun (WGS) entry which is preliminary data.</text>
</comment>
<feature type="compositionally biased region" description="Acidic residues" evidence="1">
    <location>
        <begin position="464"/>
        <end position="473"/>
    </location>
</feature>
<dbReference type="Gene3D" id="2.170.120.30">
    <property type="match status" value="2"/>
</dbReference>
<accession>A0A6N7S619</accession>
<dbReference type="OrthoDB" id="1769748at2"/>
<gene>
    <name evidence="3" type="ORF">GKD88_07700</name>
    <name evidence="2" type="ORF">GKE08_08295</name>
</gene>
<name>A0A6N7S619_9FIRM</name>
<sequence>MKNNDPRQNPQMKDSESKLELANKIARQSKKVVKTYATIEDGLFKGVRWLSSWIDRILFNPRYGKVVSLALAVLLYLTVNYTDTSLSNNIQSVHEIPSVPVTINYNSDMFEISGLPSEATAYVMGEMSDVQLVRTQKNYSVVADLSGLTEGTYQVKLQPKDFSERVNVKLEPSTALVTIKKKVTTQFDLSYDFINTDKLDNIYILGDPQFEATKVNVRAASDTLDSIAFVKALIDVSGKTADFEQDAVLVAYDQTGTPVKADIIPSTVKVNVKVTSPSKDVPVAVELQGEIPDGKAIEEIIFDHSSVKIYAQQSVLDKLDKVSVQLDATKLTSDTKMYQTITLPTGVRQINPARVNMDIKLGDAVSKTIDNVAINAINNTKRYNVQTKDDQIAVSVTVYGTQANVDKITASDIYVYLDMKDLQPGEQEVTLQVNQDTGTYVKYTLQQASLTVNVTDPSNSAASDDNDSDGGTN</sequence>
<dbReference type="Pfam" id="PF07949">
    <property type="entry name" value="YbbR"/>
    <property type="match status" value="3"/>
</dbReference>
<keyword evidence="5" id="KW-1185">Reference proteome</keyword>
<evidence type="ECO:0000313" key="3">
    <source>
        <dbReference type="EMBL" id="MSC33002.1"/>
    </source>
</evidence>
<feature type="region of interest" description="Disordered" evidence="1">
    <location>
        <begin position="454"/>
        <end position="473"/>
    </location>
</feature>
<dbReference type="InterPro" id="IPR012505">
    <property type="entry name" value="YbbR"/>
</dbReference>
<dbReference type="Proteomes" id="UP000480929">
    <property type="component" value="Unassembled WGS sequence"/>
</dbReference>
<dbReference type="Gene3D" id="2.170.120.40">
    <property type="entry name" value="YbbR-like domain"/>
    <property type="match status" value="2"/>
</dbReference>
<proteinExistence type="predicted"/>
<dbReference type="PANTHER" id="PTHR37804">
    <property type="entry name" value="CDAA REGULATORY PROTEIN CDAR"/>
    <property type="match status" value="1"/>
</dbReference>
<evidence type="ECO:0000313" key="4">
    <source>
        <dbReference type="Proteomes" id="UP000433575"/>
    </source>
</evidence>
<dbReference type="InterPro" id="IPR053154">
    <property type="entry name" value="c-di-AMP_regulator"/>
</dbReference>
<dbReference type="EMBL" id="WKPJ01000009">
    <property type="protein sequence ID" value="MSA89324.1"/>
    <property type="molecule type" value="Genomic_DNA"/>
</dbReference>
<dbReference type="Proteomes" id="UP000433575">
    <property type="component" value="Unassembled WGS sequence"/>
</dbReference>
<evidence type="ECO:0000313" key="5">
    <source>
        <dbReference type="Proteomes" id="UP000480929"/>
    </source>
</evidence>
<reference evidence="4 5" key="1">
    <citation type="journal article" date="2019" name="Nat. Med.">
        <title>A library of human gut bacterial isolates paired with longitudinal multiomics data enables mechanistic microbiome research.</title>
        <authorList>
            <person name="Poyet M."/>
            <person name="Groussin M."/>
            <person name="Gibbons S.M."/>
            <person name="Avila-Pacheco J."/>
            <person name="Jiang X."/>
            <person name="Kearney S.M."/>
            <person name="Perrotta A.R."/>
            <person name="Berdy B."/>
            <person name="Zhao S."/>
            <person name="Lieberman T.D."/>
            <person name="Swanson P.K."/>
            <person name="Smith M."/>
            <person name="Roesemann S."/>
            <person name="Alexander J.E."/>
            <person name="Rich S.A."/>
            <person name="Livny J."/>
            <person name="Vlamakis H."/>
            <person name="Clish C."/>
            <person name="Bullock K."/>
            <person name="Deik A."/>
            <person name="Scott J."/>
            <person name="Pierce K.A."/>
            <person name="Xavier R.J."/>
            <person name="Alm E.J."/>
        </authorList>
    </citation>
    <scope>NUCLEOTIDE SEQUENCE [LARGE SCALE GENOMIC DNA]</scope>
    <source>
        <strain evidence="2 4">BIOML-A4</strain>
        <strain evidence="3 5">BIOML-A5</strain>
    </source>
</reference>
<protein>
    <recommendedName>
        <fullName evidence="6">YbbR-like domain-containing protein</fullName>
    </recommendedName>
</protein>
<dbReference type="EMBL" id="WKPI01000010">
    <property type="protein sequence ID" value="MSC33002.1"/>
    <property type="molecule type" value="Genomic_DNA"/>
</dbReference>
<organism evidence="2 4">
    <name type="scientific">Holdemania massiliensis</name>
    <dbReference type="NCBI Taxonomy" id="1468449"/>
    <lineage>
        <taxon>Bacteria</taxon>
        <taxon>Bacillati</taxon>
        <taxon>Bacillota</taxon>
        <taxon>Erysipelotrichia</taxon>
        <taxon>Erysipelotrichales</taxon>
        <taxon>Erysipelotrichaceae</taxon>
        <taxon>Holdemania</taxon>
    </lineage>
</organism>
<evidence type="ECO:0000313" key="2">
    <source>
        <dbReference type="EMBL" id="MSA89324.1"/>
    </source>
</evidence>
<dbReference type="AlphaFoldDB" id="A0A6N7S619"/>
<evidence type="ECO:0008006" key="6">
    <source>
        <dbReference type="Google" id="ProtNLM"/>
    </source>
</evidence>
<dbReference type="RefSeq" id="WP_154238631.1">
    <property type="nucleotide sequence ID" value="NZ_CAUFAO010000018.1"/>
</dbReference>
<dbReference type="PANTHER" id="PTHR37804:SF1">
    <property type="entry name" value="CDAA REGULATORY PROTEIN CDAR"/>
    <property type="match status" value="1"/>
</dbReference>
<evidence type="ECO:0000256" key="1">
    <source>
        <dbReference type="SAM" id="MobiDB-lite"/>
    </source>
</evidence>